<dbReference type="AlphaFoldDB" id="A0A0X8HHE0"/>
<dbReference type="KEGG" id="hco:LOKO_03643"/>
<reference evidence="1 2" key="1">
    <citation type="journal article" date="2016" name="Genome Announc.">
        <title>Draft Genome Sequence of 'Halomonas chromatireducens' Strain AGD 8-3, a Haloalkaliphilic Chromate- and Selenite-Reducing Gammaproteobacterium.</title>
        <authorList>
            <person name="Sharko F.S."/>
            <person name="Shapovalova A.A."/>
            <person name="Tsygankova S.V."/>
            <person name="Komova A.V."/>
            <person name="Boulygina E.S."/>
            <person name="Teslyuk A.B."/>
            <person name="Gotovtsev P.M."/>
            <person name="Namsaraev Z.B."/>
            <person name="Khijniak T.V."/>
            <person name="Nedoluzhko A.V."/>
            <person name="Vasilov R.G."/>
        </authorList>
    </citation>
    <scope>NUCLEOTIDE SEQUENCE [LARGE SCALE GENOMIC DNA]</scope>
    <source>
        <strain evidence="1 2">AGD 8-3</strain>
    </source>
</reference>
<evidence type="ECO:0008006" key="3">
    <source>
        <dbReference type="Google" id="ProtNLM"/>
    </source>
</evidence>
<dbReference type="RefSeq" id="WP_066452049.1">
    <property type="nucleotide sequence ID" value="NZ_CP014226.1"/>
</dbReference>
<dbReference type="OrthoDB" id="6157376at2"/>
<evidence type="ECO:0000313" key="1">
    <source>
        <dbReference type="EMBL" id="AMD02683.1"/>
    </source>
</evidence>
<proteinExistence type="predicted"/>
<dbReference type="PATRIC" id="fig|507626.3.peg.3646"/>
<name>A0A0X8HHE0_9GAMM</name>
<reference evidence="1 2" key="2">
    <citation type="submission" date="2016-02" db="EMBL/GenBank/DDBJ databases">
        <authorList>
            <person name="Wen L."/>
            <person name="He K."/>
            <person name="Yang H."/>
        </authorList>
    </citation>
    <scope>NUCLEOTIDE SEQUENCE [LARGE SCALE GENOMIC DNA]</scope>
    <source>
        <strain evidence="1 2">AGD 8-3</strain>
    </source>
</reference>
<dbReference type="STRING" id="507626.LOKO_03643"/>
<dbReference type="SUPFAM" id="SSF81593">
    <property type="entry name" value="Nucleotidyltransferase substrate binding subunit/domain"/>
    <property type="match status" value="1"/>
</dbReference>
<dbReference type="Gene3D" id="1.20.120.330">
    <property type="entry name" value="Nucleotidyltransferases domain 2"/>
    <property type="match status" value="1"/>
</dbReference>
<accession>A0A0X8HHE0</accession>
<keyword evidence="2" id="KW-1185">Reference proteome</keyword>
<dbReference type="Proteomes" id="UP000063387">
    <property type="component" value="Chromosome"/>
</dbReference>
<sequence>MTHDLLEEQRRHLARLLEAIQRCAWFLHQSDGKLEWPINANELESRKKDVDLYETLAAINERFAKLQDSLASAMRHSALLMGEPTDSFLKVLAFFEKQGVIDSMDDWQRCRMLRNMAAHDYATNYRDVAEHFNLLHDLSDMLFQTARKLLELCRTLIKIQPASPDFTDEFERIFA</sequence>
<dbReference type="EMBL" id="CP014226">
    <property type="protein sequence ID" value="AMD02683.1"/>
    <property type="molecule type" value="Genomic_DNA"/>
</dbReference>
<evidence type="ECO:0000313" key="2">
    <source>
        <dbReference type="Proteomes" id="UP000063387"/>
    </source>
</evidence>
<gene>
    <name evidence="1" type="ORF">LOKO_03643</name>
</gene>
<organism evidence="1 2">
    <name type="scientific">Halomonas chromatireducens</name>
    <dbReference type="NCBI Taxonomy" id="507626"/>
    <lineage>
        <taxon>Bacteria</taxon>
        <taxon>Pseudomonadati</taxon>
        <taxon>Pseudomonadota</taxon>
        <taxon>Gammaproteobacteria</taxon>
        <taxon>Oceanospirillales</taxon>
        <taxon>Halomonadaceae</taxon>
        <taxon>Halomonas</taxon>
    </lineage>
</organism>
<protein>
    <recommendedName>
        <fullName evidence="3">Nucleotidyltransferase substrate binding protein like protein</fullName>
    </recommendedName>
</protein>